<dbReference type="Gene3D" id="3.10.450.540">
    <property type="match status" value="1"/>
</dbReference>
<reference evidence="2 3" key="1">
    <citation type="submission" date="2017-03" db="EMBL/GenBank/DDBJ databases">
        <title>Paenibacillus larvae genome sequencing.</title>
        <authorList>
            <person name="Dingman D.W."/>
        </authorList>
    </citation>
    <scope>NUCLEOTIDE SEQUENCE [LARGE SCALE GENOMIC DNA]</scope>
    <source>
        <strain evidence="2 3">SAG 10367</strain>
    </source>
</reference>
<accession>A0A1V0UQR9</accession>
<keyword evidence="1" id="KW-1133">Transmembrane helix</keyword>
<evidence type="ECO:0000313" key="2">
    <source>
        <dbReference type="EMBL" id="ARF67298.1"/>
    </source>
</evidence>
<dbReference type="InterPro" id="IPR024735">
    <property type="entry name" value="TcpC"/>
</dbReference>
<evidence type="ECO:0000256" key="1">
    <source>
        <dbReference type="SAM" id="Phobius"/>
    </source>
</evidence>
<dbReference type="AlphaFoldDB" id="A0A1V0UQR9"/>
<dbReference type="EMBL" id="CP020557">
    <property type="protein sequence ID" value="ARF67298.1"/>
    <property type="molecule type" value="Genomic_DNA"/>
</dbReference>
<evidence type="ECO:0000313" key="3">
    <source>
        <dbReference type="Proteomes" id="UP000192727"/>
    </source>
</evidence>
<dbReference type="RefSeq" id="WP_083038947.1">
    <property type="nucleotide sequence ID" value="NZ_CP020557.1"/>
</dbReference>
<name>A0A1V0UQR9_9BACL</name>
<dbReference type="CDD" id="cd16428">
    <property type="entry name" value="TcpC_C"/>
    <property type="match status" value="1"/>
</dbReference>
<keyword evidence="1" id="KW-0812">Transmembrane</keyword>
<sequence length="331" mass="38048">MFLQKLKSWLPEGKTLLKARKERRRLPKARVAGKKTRLLIWICIGLMGCSGTFAYLKAIRIDGEVIRQEKYIQELNGKQQTDPNLLSPRLTVFLDRFVPLYINIPAEQAGQEKRSKELTKYYAQGLKDAVEATAGYRELKEKRFWDVTQKDGRSIVQYKVTYLNVSKAGEGEETAAEEKKEEVSALLNIPVQASSSGYAVVEQVYMTAIPTLHTSEFAAVKSEWENKEQVKADVKNDVEKWLQEFFRKYASSSYKDMAYMMDTPEGLDGLKEFKEVKARVYDSEGKWLVQAEVVFKEKTANIESKENFTLLLDKKEEKYHVKDMKHTLGGL</sequence>
<dbReference type="Pfam" id="PF12642">
    <property type="entry name" value="TpcC"/>
    <property type="match status" value="1"/>
</dbReference>
<evidence type="ECO:0008006" key="4">
    <source>
        <dbReference type="Google" id="ProtNLM"/>
    </source>
</evidence>
<dbReference type="Proteomes" id="UP000192727">
    <property type="component" value="Chromosome"/>
</dbReference>
<keyword evidence="1" id="KW-0472">Membrane</keyword>
<proteinExistence type="predicted"/>
<organism evidence="2 3">
    <name type="scientific">Paenibacillus larvae subsp. pulvifaciens</name>
    <dbReference type="NCBI Taxonomy" id="1477"/>
    <lineage>
        <taxon>Bacteria</taxon>
        <taxon>Bacillati</taxon>
        <taxon>Bacillota</taxon>
        <taxon>Bacilli</taxon>
        <taxon>Bacillales</taxon>
        <taxon>Paenibacillaceae</taxon>
        <taxon>Paenibacillus</taxon>
    </lineage>
</organism>
<dbReference type="CDD" id="cd16386">
    <property type="entry name" value="TcpC_N"/>
    <property type="match status" value="1"/>
</dbReference>
<dbReference type="InterPro" id="IPR035628">
    <property type="entry name" value="TcpC_C"/>
</dbReference>
<feature type="transmembrane region" description="Helical" evidence="1">
    <location>
        <begin position="38"/>
        <end position="56"/>
    </location>
</feature>
<gene>
    <name evidence="2" type="ORF">B7C51_04845</name>
</gene>
<protein>
    <recommendedName>
        <fullName evidence="4">Conjugal transfer protein</fullName>
    </recommendedName>
</protein>